<proteinExistence type="predicted"/>
<sequence length="189" mass="20848">MSADPTPATPTRATGTPATGPTPELTATQREELLRRSWMATDGLWYYQTAMSGGIDGANEANIAVVREFGRQEMVRLMRGLGIEKVETVEQYRRLFQAAVDLYLGSLFEAEESFDDGTHDLKVITCFAYKGVKKAGIDKVYHCGPGERLTGWLKAMELPDDIDPDVGLCQMAHTGSCGYRLKVDLPHES</sequence>
<accession>A0ABQ2E1J1</accession>
<name>A0ABQ2E1J1_9ACTN</name>
<protein>
    <recommendedName>
        <fullName evidence="4">L-2-amino-thiazoline-4-carboxylic acid hydrolase</fullName>
    </recommendedName>
</protein>
<dbReference type="Proteomes" id="UP000660265">
    <property type="component" value="Unassembled WGS sequence"/>
</dbReference>
<feature type="region of interest" description="Disordered" evidence="1">
    <location>
        <begin position="1"/>
        <end position="26"/>
    </location>
</feature>
<evidence type="ECO:0000256" key="1">
    <source>
        <dbReference type="SAM" id="MobiDB-lite"/>
    </source>
</evidence>
<gene>
    <name evidence="2" type="ORF">GCM10011583_12950</name>
</gene>
<reference evidence="3" key="1">
    <citation type="journal article" date="2019" name="Int. J. Syst. Evol. Microbiol.">
        <title>The Global Catalogue of Microorganisms (GCM) 10K type strain sequencing project: providing services to taxonomists for standard genome sequencing and annotation.</title>
        <authorList>
            <consortium name="The Broad Institute Genomics Platform"/>
            <consortium name="The Broad Institute Genome Sequencing Center for Infectious Disease"/>
            <person name="Wu L."/>
            <person name="Ma J."/>
        </authorList>
    </citation>
    <scope>NUCLEOTIDE SEQUENCE [LARGE SCALE GENOMIC DNA]</scope>
    <source>
        <strain evidence="3">CGMCC 4.7275</strain>
    </source>
</reference>
<evidence type="ECO:0000313" key="2">
    <source>
        <dbReference type="EMBL" id="GGJ82754.1"/>
    </source>
</evidence>
<comment type="caution">
    <text evidence="2">The sequence shown here is derived from an EMBL/GenBank/DDBJ whole genome shotgun (WGS) entry which is preliminary data.</text>
</comment>
<evidence type="ECO:0008006" key="4">
    <source>
        <dbReference type="Google" id="ProtNLM"/>
    </source>
</evidence>
<dbReference type="EMBL" id="BMMV01000003">
    <property type="protein sequence ID" value="GGJ82754.1"/>
    <property type="molecule type" value="Genomic_DNA"/>
</dbReference>
<evidence type="ECO:0000313" key="3">
    <source>
        <dbReference type="Proteomes" id="UP000660265"/>
    </source>
</evidence>
<organism evidence="2 3">
    <name type="scientific">Streptomyces camponoticapitis</name>
    <dbReference type="NCBI Taxonomy" id="1616125"/>
    <lineage>
        <taxon>Bacteria</taxon>
        <taxon>Bacillati</taxon>
        <taxon>Actinomycetota</taxon>
        <taxon>Actinomycetes</taxon>
        <taxon>Kitasatosporales</taxon>
        <taxon>Streptomycetaceae</taxon>
        <taxon>Streptomyces</taxon>
    </lineage>
</organism>
<keyword evidence="3" id="KW-1185">Reference proteome</keyword>